<dbReference type="Proteomes" id="UP000545507">
    <property type="component" value="Unassembled WGS sequence"/>
</dbReference>
<sequence>MSQPMLHSALLGLIQSACESVLILVEQLPREELMRSRLTRAEVQRQLATLAASVAQIEPEQRATMPELDWSGWALMQVQLAGPPGETLDEALWFASQSLVPATLLWLRVYRQSQPDLFRMSLA</sequence>
<dbReference type="AlphaFoldDB" id="A0A7Y8H0B8"/>
<protein>
    <submittedName>
        <fullName evidence="1">Uncharacterized protein</fullName>
    </submittedName>
</protein>
<dbReference type="RefSeq" id="WP_177138500.1">
    <property type="nucleotide sequence ID" value="NZ_VYGV01000025.1"/>
</dbReference>
<gene>
    <name evidence="1" type="ORF">F3K02_23240</name>
</gene>
<accession>A0A7Y8H0B8</accession>
<dbReference type="EMBL" id="VYGV01000025">
    <property type="protein sequence ID" value="NWF48145.1"/>
    <property type="molecule type" value="Genomic_DNA"/>
</dbReference>
<comment type="caution">
    <text evidence="1">The sequence shown here is derived from an EMBL/GenBank/DDBJ whole genome shotgun (WGS) entry which is preliminary data.</text>
</comment>
<name>A0A7Y8H0B8_9BURK</name>
<proteinExistence type="predicted"/>
<reference evidence="1 2" key="1">
    <citation type="submission" date="2019-09" db="EMBL/GenBank/DDBJ databases">
        <title>Hydrogenophaga aromatica sp. nov., isolated from a para-xylene-degrading enrichment culture.</title>
        <authorList>
            <person name="Tancsics A."/>
            <person name="Banerjee S."/>
        </authorList>
    </citation>
    <scope>NUCLEOTIDE SEQUENCE [LARGE SCALE GENOMIC DNA]</scope>
    <source>
        <strain evidence="1 2">D2P1</strain>
    </source>
</reference>
<organism evidence="1 2">
    <name type="scientific">Hydrogenophaga aromaticivorans</name>
    <dbReference type="NCBI Taxonomy" id="2610898"/>
    <lineage>
        <taxon>Bacteria</taxon>
        <taxon>Pseudomonadati</taxon>
        <taxon>Pseudomonadota</taxon>
        <taxon>Betaproteobacteria</taxon>
        <taxon>Burkholderiales</taxon>
        <taxon>Comamonadaceae</taxon>
        <taxon>Hydrogenophaga</taxon>
    </lineage>
</organism>
<evidence type="ECO:0000313" key="2">
    <source>
        <dbReference type="Proteomes" id="UP000545507"/>
    </source>
</evidence>
<keyword evidence="2" id="KW-1185">Reference proteome</keyword>
<evidence type="ECO:0000313" key="1">
    <source>
        <dbReference type="EMBL" id="NWF48145.1"/>
    </source>
</evidence>